<gene>
    <name evidence="3" type="ORF">J7S33_19170</name>
</gene>
<dbReference type="EMBL" id="CP072788">
    <property type="protein sequence ID" value="QTR01504.1"/>
    <property type="molecule type" value="Genomic_DNA"/>
</dbReference>
<evidence type="ECO:0000313" key="3">
    <source>
        <dbReference type="EMBL" id="QTR01504.1"/>
    </source>
</evidence>
<feature type="region of interest" description="Disordered" evidence="2">
    <location>
        <begin position="109"/>
        <end position="192"/>
    </location>
</feature>
<accession>A0A8T8HUF2</accession>
<evidence type="ECO:0000313" key="4">
    <source>
        <dbReference type="Proteomes" id="UP000671828"/>
    </source>
</evidence>
<feature type="non-terminal residue" evidence="3">
    <location>
        <position position="1"/>
    </location>
</feature>
<protein>
    <submittedName>
        <fullName evidence="3">Uncharacterized protein</fullName>
    </submittedName>
</protein>
<reference evidence="3" key="1">
    <citation type="submission" date="2021-04" db="EMBL/GenBank/DDBJ databases">
        <title>Saccharothrix algeriensis WGS.</title>
        <authorList>
            <person name="Stuskova K."/>
            <person name="Hakalova E."/>
            <person name="Tebbal A.B."/>
            <person name="Eichmeier A."/>
        </authorList>
    </citation>
    <scope>NUCLEOTIDE SEQUENCE</scope>
    <source>
        <strain evidence="3">NRRL B-24137</strain>
    </source>
</reference>
<name>A0A8T8HUF2_9PSEU</name>
<feature type="compositionally biased region" description="Polar residues" evidence="2">
    <location>
        <begin position="113"/>
        <end position="123"/>
    </location>
</feature>
<feature type="compositionally biased region" description="Pro residues" evidence="2">
    <location>
        <begin position="417"/>
        <end position="429"/>
    </location>
</feature>
<dbReference type="Proteomes" id="UP000671828">
    <property type="component" value="Chromosome"/>
</dbReference>
<feature type="compositionally biased region" description="Low complexity" evidence="2">
    <location>
        <begin position="406"/>
        <end position="416"/>
    </location>
</feature>
<dbReference type="AlphaFoldDB" id="A0A8T8HUF2"/>
<organism evidence="3 4">
    <name type="scientific">Saccharothrix algeriensis</name>
    <dbReference type="NCBI Taxonomy" id="173560"/>
    <lineage>
        <taxon>Bacteria</taxon>
        <taxon>Bacillati</taxon>
        <taxon>Actinomycetota</taxon>
        <taxon>Actinomycetes</taxon>
        <taxon>Pseudonocardiales</taxon>
        <taxon>Pseudonocardiaceae</taxon>
        <taxon>Saccharothrix</taxon>
    </lineage>
</organism>
<feature type="coiled-coil region" evidence="1">
    <location>
        <begin position="355"/>
        <end position="382"/>
    </location>
</feature>
<feature type="region of interest" description="Disordered" evidence="2">
    <location>
        <begin position="400"/>
        <end position="465"/>
    </location>
</feature>
<evidence type="ECO:0000256" key="2">
    <source>
        <dbReference type="SAM" id="MobiDB-lite"/>
    </source>
</evidence>
<proteinExistence type="predicted"/>
<feature type="non-terminal residue" evidence="3">
    <location>
        <position position="617"/>
    </location>
</feature>
<evidence type="ECO:0000256" key="1">
    <source>
        <dbReference type="SAM" id="Coils"/>
    </source>
</evidence>
<keyword evidence="1" id="KW-0175">Coiled coil</keyword>
<feature type="compositionally biased region" description="Polar residues" evidence="2">
    <location>
        <begin position="174"/>
        <end position="191"/>
    </location>
</feature>
<feature type="compositionally biased region" description="Polar residues" evidence="2">
    <location>
        <begin position="437"/>
        <end position="457"/>
    </location>
</feature>
<sequence length="617" mass="64955">TPPARPVAVPPGASVEGMRGAEAVREAALRALAEAGARKGLTGKGTGARNALLAALSSETLQSMLPGMTTGPLEVPGLHEAALVNAQRANLKVYARLLDPRLDSLTDGVKLENPTSRTQTTGTEVKHSDSGDVTVGLPAFGYNRKAVDGQGEPDLPRSVNSASTGPEWKHSAEDSTTGAGRPTSGTAQNLKPSGRTALVEFDVEYRFVAEVDGREVTFDLRVPRSADLRMPVADLEPVLGRTVDADLAAAQDAVQAAAKTWRDAQALADRARHHAQRLLIDQVAAQQDVARLADREGRAQADLGAAQGDVAAARRRHDAVLAAHPALTDLPPRIDALGQARSHTEGLLPGLEGTARDTRSAVELLEAESADLAERSRRLRERLAEIHDAEIRDAVIRAAGSHRAAPDTAPGTTSGPAPGPTSGPAPGPTSGPALDTASDTASDTPADNTPADNTPAESTPGGDLAARTAPLTAELDQVTARLAEIDADLVPERRRARDAATALDDARRTAREHADGIDRLTRRLETTRAEVEPRLEHERAQERAARARAARSAATLADVRQQLEDARAAAAGFPALIEAAKADLRDRQTAADTAQRTWWDAKKTADRLIGEFAPAPN</sequence>